<protein>
    <submittedName>
        <fullName evidence="1">XRE family transcriptional regulator</fullName>
    </submittedName>
</protein>
<dbReference type="InterPro" id="IPR010982">
    <property type="entry name" value="Lambda_DNA-bd_dom_sf"/>
</dbReference>
<gene>
    <name evidence="1" type="ORF">E2F43_15140</name>
</gene>
<dbReference type="Gene3D" id="1.10.260.40">
    <property type="entry name" value="lambda repressor-like DNA-binding domains"/>
    <property type="match status" value="1"/>
</dbReference>
<dbReference type="OrthoDB" id="7365273at2"/>
<organism evidence="1 2">
    <name type="scientific">Seongchinamella unica</name>
    <dbReference type="NCBI Taxonomy" id="2547392"/>
    <lineage>
        <taxon>Bacteria</taxon>
        <taxon>Pseudomonadati</taxon>
        <taxon>Pseudomonadota</taxon>
        <taxon>Gammaproteobacteria</taxon>
        <taxon>Cellvibrionales</taxon>
        <taxon>Halieaceae</taxon>
        <taxon>Seongchinamella</taxon>
    </lineage>
</organism>
<comment type="caution">
    <text evidence="1">The sequence shown here is derived from an EMBL/GenBank/DDBJ whole genome shotgun (WGS) entry which is preliminary data.</text>
</comment>
<keyword evidence="2" id="KW-1185">Reference proteome</keyword>
<dbReference type="AlphaFoldDB" id="A0A4R5LQT0"/>
<dbReference type="SUPFAM" id="SSF47413">
    <property type="entry name" value="lambda repressor-like DNA-binding domains"/>
    <property type="match status" value="1"/>
</dbReference>
<dbReference type="EMBL" id="SMSE01000003">
    <property type="protein sequence ID" value="TDG12889.1"/>
    <property type="molecule type" value="Genomic_DNA"/>
</dbReference>
<accession>A0A4R5LQT0</accession>
<dbReference type="Pfam" id="PF13560">
    <property type="entry name" value="HTH_31"/>
    <property type="match status" value="1"/>
</dbReference>
<reference evidence="1 2" key="1">
    <citation type="submission" date="2019-03" db="EMBL/GenBank/DDBJ databases">
        <title>Seongchinamella monodicae gen. nov., sp. nov., a novel member of the Gammaproteobacteria isolated from a tidal mudflat of beach.</title>
        <authorList>
            <person name="Yang H.G."/>
            <person name="Kang J.W."/>
            <person name="Lee S.D."/>
        </authorList>
    </citation>
    <scope>NUCLEOTIDE SEQUENCE [LARGE SCALE GENOMIC DNA]</scope>
    <source>
        <strain evidence="1 2">GH4-78</strain>
    </source>
</reference>
<dbReference type="InterPro" id="IPR001387">
    <property type="entry name" value="Cro/C1-type_HTH"/>
</dbReference>
<dbReference type="GO" id="GO:0003677">
    <property type="term" value="F:DNA binding"/>
    <property type="evidence" value="ECO:0007669"/>
    <property type="project" value="InterPro"/>
</dbReference>
<dbReference type="CDD" id="cd00093">
    <property type="entry name" value="HTH_XRE"/>
    <property type="match status" value="1"/>
</dbReference>
<evidence type="ECO:0000313" key="1">
    <source>
        <dbReference type="EMBL" id="TDG12889.1"/>
    </source>
</evidence>
<name>A0A4R5LQT0_9GAMM</name>
<sequence>MPAAIEKLTTEQLQARVIELGQQIRQRRKVLGVSVITASQAAGMSRDTWHRMEKGEVTVTIGAWFNALAALGFEFGVGVSDERRSAHATGTIPVTISTADYPQLAALAWQLRDGTEMPARAAFDIYERNERHLDRDKLTPEEAALIDGLRKVFGGDGSV</sequence>
<proteinExistence type="predicted"/>
<dbReference type="RefSeq" id="WP_133214107.1">
    <property type="nucleotide sequence ID" value="NZ_SMSE01000003.1"/>
</dbReference>
<dbReference type="Proteomes" id="UP000295554">
    <property type="component" value="Unassembled WGS sequence"/>
</dbReference>
<evidence type="ECO:0000313" key="2">
    <source>
        <dbReference type="Proteomes" id="UP000295554"/>
    </source>
</evidence>